<dbReference type="InterPro" id="IPR014480">
    <property type="entry name" value="Mannan-1_6-alpha_mannosidase"/>
</dbReference>
<keyword evidence="5" id="KW-0378">Hydrolase</keyword>
<dbReference type="GO" id="GO:0016052">
    <property type="term" value="P:carbohydrate catabolic process"/>
    <property type="evidence" value="ECO:0007669"/>
    <property type="project" value="InterPro"/>
</dbReference>
<dbReference type="STRING" id="1073090.A0A1L9SX75"/>
<organism evidence="9 10">
    <name type="scientific">Penicilliopsis zonata CBS 506.65</name>
    <dbReference type="NCBI Taxonomy" id="1073090"/>
    <lineage>
        <taxon>Eukaryota</taxon>
        <taxon>Fungi</taxon>
        <taxon>Dikarya</taxon>
        <taxon>Ascomycota</taxon>
        <taxon>Pezizomycotina</taxon>
        <taxon>Eurotiomycetes</taxon>
        <taxon>Eurotiomycetidae</taxon>
        <taxon>Eurotiales</taxon>
        <taxon>Aspergillaceae</taxon>
        <taxon>Penicilliopsis</taxon>
    </lineage>
</organism>
<evidence type="ECO:0000256" key="4">
    <source>
        <dbReference type="ARBA" id="ARBA00022729"/>
    </source>
</evidence>
<proteinExistence type="inferred from homology"/>
<keyword evidence="4 8" id="KW-0732">Signal</keyword>
<dbReference type="Proteomes" id="UP000184188">
    <property type="component" value="Unassembled WGS sequence"/>
</dbReference>
<feature type="signal peptide" evidence="8">
    <location>
        <begin position="1"/>
        <end position="16"/>
    </location>
</feature>
<keyword evidence="6" id="KW-0325">Glycoprotein</keyword>
<accession>A0A1L9SX75</accession>
<dbReference type="InterPro" id="IPR008928">
    <property type="entry name" value="6-hairpin_glycosidase_sf"/>
</dbReference>
<dbReference type="SUPFAM" id="SSF48208">
    <property type="entry name" value="Six-hairpin glycosidases"/>
    <property type="match status" value="1"/>
</dbReference>
<evidence type="ECO:0000256" key="3">
    <source>
        <dbReference type="ARBA" id="ARBA00012350"/>
    </source>
</evidence>
<keyword evidence="10" id="KW-1185">Reference proteome</keyword>
<gene>
    <name evidence="9" type="ORF">ASPZODRAFT_55438</name>
</gene>
<dbReference type="GeneID" id="34615007"/>
<dbReference type="Pfam" id="PF03663">
    <property type="entry name" value="Glyco_hydro_76"/>
    <property type="match status" value="1"/>
</dbReference>
<evidence type="ECO:0000313" key="9">
    <source>
        <dbReference type="EMBL" id="OJJ51795.1"/>
    </source>
</evidence>
<dbReference type="AlphaFoldDB" id="A0A1L9SX75"/>
<evidence type="ECO:0000256" key="7">
    <source>
        <dbReference type="ARBA" id="ARBA00023295"/>
    </source>
</evidence>
<dbReference type="EC" id="3.2.1.101" evidence="3"/>
<dbReference type="RefSeq" id="XP_022586305.1">
    <property type="nucleotide sequence ID" value="XM_022728543.1"/>
</dbReference>
<feature type="chain" id="PRO_5012250975" description="mannan endo-1,6-alpha-mannosidase" evidence="8">
    <location>
        <begin position="17"/>
        <end position="392"/>
    </location>
</feature>
<sequence>MYLYVLLYSIFAVATANSSSSSSSSPLSSASSAATTLQTWYNAETGLWDTCGWWNGANCMTALADLAMLVDESDPLRQTAEEVFNTTFVVAPSVNPDPGLEKVTVNGRPETRYPAAWPLRTHDIQESGTVNASAWLDGAYDDDGWWALAWIAAYDLTGVQDYLELAIGIFDEMTTVWPTNCGDGGIYWDHTRSYVNAISNELFFSVAAHLANRASNPADYLDWAQREWAWFQASGMINAQGTINDGLTADCKNNQQTVWSYNQGVVLGGLVELNRAAPNASYIEAATRIAKAAITALADSNKVIHESCEPNNCDANQTQFKGIFLRNLQMLQAVAPDDQFAAVIRACADSIWANDRNDANQLGVDWAGPVTKVDASTQSSALDALVAAVAIA</sequence>
<dbReference type="PIRSF" id="PIRSF016302">
    <property type="entry name" value="Man_a_manosd"/>
    <property type="match status" value="1"/>
</dbReference>
<dbReference type="VEuPathDB" id="FungiDB:ASPZODRAFT_55438"/>
<evidence type="ECO:0000313" key="10">
    <source>
        <dbReference type="Proteomes" id="UP000184188"/>
    </source>
</evidence>
<dbReference type="InterPro" id="IPR053169">
    <property type="entry name" value="MUG_Protein"/>
</dbReference>
<dbReference type="PANTHER" id="PTHR47791:SF1">
    <property type="entry name" value="ENDO MANNANASE, GH76 FAMILY (EUROFUNG)"/>
    <property type="match status" value="1"/>
</dbReference>
<comment type="catalytic activity">
    <reaction evidence="1">
        <text>Random hydrolysis of (1-&gt;6)-alpha-D-mannosidic linkages in unbranched (1-&gt;6)-mannans.</text>
        <dbReference type="EC" id="3.2.1.101"/>
    </reaction>
</comment>
<dbReference type="PANTHER" id="PTHR47791">
    <property type="entry name" value="MEIOTICALLY UP-REGULATED GENE 191 PROTEIN"/>
    <property type="match status" value="1"/>
</dbReference>
<dbReference type="OrthoDB" id="9984024at2759"/>
<evidence type="ECO:0000256" key="6">
    <source>
        <dbReference type="ARBA" id="ARBA00023180"/>
    </source>
</evidence>
<evidence type="ECO:0000256" key="8">
    <source>
        <dbReference type="SAM" id="SignalP"/>
    </source>
</evidence>
<dbReference type="GO" id="GO:0008496">
    <property type="term" value="F:mannan endo-1,6-alpha-mannosidase activity"/>
    <property type="evidence" value="ECO:0007669"/>
    <property type="project" value="UniProtKB-EC"/>
</dbReference>
<reference evidence="10" key="1">
    <citation type="journal article" date="2017" name="Genome Biol.">
        <title>Comparative genomics reveals high biological diversity and specific adaptations in the industrially and medically important fungal genus Aspergillus.</title>
        <authorList>
            <person name="de Vries R.P."/>
            <person name="Riley R."/>
            <person name="Wiebenga A."/>
            <person name="Aguilar-Osorio G."/>
            <person name="Amillis S."/>
            <person name="Uchima C.A."/>
            <person name="Anderluh G."/>
            <person name="Asadollahi M."/>
            <person name="Askin M."/>
            <person name="Barry K."/>
            <person name="Battaglia E."/>
            <person name="Bayram O."/>
            <person name="Benocci T."/>
            <person name="Braus-Stromeyer S.A."/>
            <person name="Caldana C."/>
            <person name="Canovas D."/>
            <person name="Cerqueira G.C."/>
            <person name="Chen F."/>
            <person name="Chen W."/>
            <person name="Choi C."/>
            <person name="Clum A."/>
            <person name="Dos Santos R.A."/>
            <person name="Damasio A.R."/>
            <person name="Diallinas G."/>
            <person name="Emri T."/>
            <person name="Fekete E."/>
            <person name="Flipphi M."/>
            <person name="Freyberg S."/>
            <person name="Gallo A."/>
            <person name="Gournas C."/>
            <person name="Habgood R."/>
            <person name="Hainaut M."/>
            <person name="Harispe M.L."/>
            <person name="Henrissat B."/>
            <person name="Hilden K.S."/>
            <person name="Hope R."/>
            <person name="Hossain A."/>
            <person name="Karabika E."/>
            <person name="Karaffa L."/>
            <person name="Karanyi Z."/>
            <person name="Krasevec N."/>
            <person name="Kuo A."/>
            <person name="Kusch H."/>
            <person name="LaButti K."/>
            <person name="Lagendijk E.L."/>
            <person name="Lapidus A."/>
            <person name="Levasseur A."/>
            <person name="Lindquist E."/>
            <person name="Lipzen A."/>
            <person name="Logrieco A.F."/>
            <person name="MacCabe A."/>
            <person name="Maekelae M.R."/>
            <person name="Malavazi I."/>
            <person name="Melin P."/>
            <person name="Meyer V."/>
            <person name="Mielnichuk N."/>
            <person name="Miskei M."/>
            <person name="Molnar A.P."/>
            <person name="Mule G."/>
            <person name="Ngan C.Y."/>
            <person name="Orejas M."/>
            <person name="Orosz E."/>
            <person name="Ouedraogo J.P."/>
            <person name="Overkamp K.M."/>
            <person name="Park H.-S."/>
            <person name="Perrone G."/>
            <person name="Piumi F."/>
            <person name="Punt P.J."/>
            <person name="Ram A.F."/>
            <person name="Ramon A."/>
            <person name="Rauscher S."/>
            <person name="Record E."/>
            <person name="Riano-Pachon D.M."/>
            <person name="Robert V."/>
            <person name="Roehrig J."/>
            <person name="Ruller R."/>
            <person name="Salamov A."/>
            <person name="Salih N.S."/>
            <person name="Samson R.A."/>
            <person name="Sandor E."/>
            <person name="Sanguinetti M."/>
            <person name="Schuetze T."/>
            <person name="Sepcic K."/>
            <person name="Shelest E."/>
            <person name="Sherlock G."/>
            <person name="Sophianopoulou V."/>
            <person name="Squina F.M."/>
            <person name="Sun H."/>
            <person name="Susca A."/>
            <person name="Todd R.B."/>
            <person name="Tsang A."/>
            <person name="Unkles S.E."/>
            <person name="van de Wiele N."/>
            <person name="van Rossen-Uffink D."/>
            <person name="Oliveira J.V."/>
            <person name="Vesth T.C."/>
            <person name="Visser J."/>
            <person name="Yu J.-H."/>
            <person name="Zhou M."/>
            <person name="Andersen M.R."/>
            <person name="Archer D.B."/>
            <person name="Baker S.E."/>
            <person name="Benoit I."/>
            <person name="Brakhage A.A."/>
            <person name="Braus G.H."/>
            <person name="Fischer R."/>
            <person name="Frisvad J.C."/>
            <person name="Goldman G.H."/>
            <person name="Houbraken J."/>
            <person name="Oakley B."/>
            <person name="Pocsi I."/>
            <person name="Scazzocchio C."/>
            <person name="Seiboth B."/>
            <person name="vanKuyk P.A."/>
            <person name="Wortman J."/>
            <person name="Dyer P.S."/>
            <person name="Grigoriev I.V."/>
        </authorList>
    </citation>
    <scope>NUCLEOTIDE SEQUENCE [LARGE SCALE GENOMIC DNA]</scope>
    <source>
        <strain evidence="10">CBS 506.65</strain>
    </source>
</reference>
<keyword evidence="7" id="KW-0326">Glycosidase</keyword>
<evidence type="ECO:0000256" key="1">
    <source>
        <dbReference type="ARBA" id="ARBA00001452"/>
    </source>
</evidence>
<dbReference type="Gene3D" id="1.50.10.20">
    <property type="match status" value="1"/>
</dbReference>
<evidence type="ECO:0000256" key="2">
    <source>
        <dbReference type="ARBA" id="ARBA00009699"/>
    </source>
</evidence>
<dbReference type="InterPro" id="IPR005198">
    <property type="entry name" value="Glyco_hydro_76"/>
</dbReference>
<dbReference type="EMBL" id="KV878336">
    <property type="protein sequence ID" value="OJJ51795.1"/>
    <property type="molecule type" value="Genomic_DNA"/>
</dbReference>
<name>A0A1L9SX75_9EURO</name>
<comment type="similarity">
    <text evidence="2">Belongs to the glycosyl hydrolase 76 family.</text>
</comment>
<evidence type="ECO:0000256" key="5">
    <source>
        <dbReference type="ARBA" id="ARBA00022801"/>
    </source>
</evidence>
<protein>
    <recommendedName>
        <fullName evidence="3">mannan endo-1,6-alpha-mannosidase</fullName>
        <ecNumber evidence="3">3.2.1.101</ecNumber>
    </recommendedName>
</protein>